<dbReference type="SUPFAM" id="SSF55190">
    <property type="entry name" value="Arginyl-tRNA synthetase (ArgRS), N-terminal 'additional' domain"/>
    <property type="match status" value="1"/>
</dbReference>
<gene>
    <name evidence="11" type="primary">argS</name>
    <name evidence="15" type="ORF">EOI86_08260</name>
</gene>
<dbReference type="PROSITE" id="PS00178">
    <property type="entry name" value="AA_TRNA_LIGASE_I"/>
    <property type="match status" value="1"/>
</dbReference>
<keyword evidence="6 11" id="KW-0547">Nucleotide-binding</keyword>
<sequence length="584" mass="63841">MSVFKELLDDLSGALSGLVADGVLPAEADLTRAGIEPPRDPSHGDAATNAAMVLSKPAGMKPRDLAEKIADKLLASPRIASVDIAGPGFINLRLKDSVWQDEMRTILKAGTAYGGTDIGKGQKVNVEYVSANPTGPLHIGHARGTVIGDALASLLAKAGFDVAREYYINDAGTQVDTLGRSSYLRYREALGEDIGEIPEGLYPGEYLKAVGEALKQEHGDKLLALSEEEWLPITRKAAIDGMMDLIKADLAALGVHHDVFTSERALVEAGKVDEVLTVLEGRELIYTGVLEPPKGKKPEDWEPRPQRLFKATQYGDDVDRPLKKSDGSWTYFASDIANHLDKYQRGFTQQIDIWGADHGGYVKRMKAAVKAVTAEKADLDVKLCQIVRLMDKGEPVKMSKRSGSFVTLRDLVDAVGKDVVRFFLLTRKNDAQMDFDLTAVTEQSRDNPVFYVHYAHARCHSVMKMAVEAFPGVDFSDQAVAGADLSVLSEEGELALMRLLAEWPRTVEAAALSHEPHRLAYYLYDLAASFHALWTKGREDTLLRFVVPGDESRTMARMALVGAVRTVIASGLDVFGVEPRAELH</sequence>
<comment type="subcellular location">
    <subcellularLocation>
        <location evidence="1 11">Cytoplasm</location>
    </subcellularLocation>
</comment>
<dbReference type="InterPro" id="IPR035684">
    <property type="entry name" value="ArgRS_core"/>
</dbReference>
<comment type="catalytic activity">
    <reaction evidence="10 11">
        <text>tRNA(Arg) + L-arginine + ATP = L-arginyl-tRNA(Arg) + AMP + diphosphate</text>
        <dbReference type="Rhea" id="RHEA:20301"/>
        <dbReference type="Rhea" id="RHEA-COMP:9658"/>
        <dbReference type="Rhea" id="RHEA-COMP:9673"/>
        <dbReference type="ChEBI" id="CHEBI:30616"/>
        <dbReference type="ChEBI" id="CHEBI:32682"/>
        <dbReference type="ChEBI" id="CHEBI:33019"/>
        <dbReference type="ChEBI" id="CHEBI:78442"/>
        <dbReference type="ChEBI" id="CHEBI:78513"/>
        <dbReference type="ChEBI" id="CHEBI:456215"/>
        <dbReference type="EC" id="6.1.1.19"/>
    </reaction>
</comment>
<dbReference type="SUPFAM" id="SSF52374">
    <property type="entry name" value="Nucleotidylyl transferase"/>
    <property type="match status" value="1"/>
</dbReference>
<dbReference type="InterPro" id="IPR001278">
    <property type="entry name" value="Arg-tRNA-ligase"/>
</dbReference>
<evidence type="ECO:0000256" key="4">
    <source>
        <dbReference type="ARBA" id="ARBA00022490"/>
    </source>
</evidence>
<dbReference type="NCBIfam" id="TIGR00456">
    <property type="entry name" value="argS"/>
    <property type="match status" value="1"/>
</dbReference>
<keyword evidence="4 11" id="KW-0963">Cytoplasm</keyword>
<dbReference type="PANTHER" id="PTHR11956:SF5">
    <property type="entry name" value="ARGININE--TRNA LIGASE, CYTOPLASMIC"/>
    <property type="match status" value="1"/>
</dbReference>
<evidence type="ECO:0000256" key="6">
    <source>
        <dbReference type="ARBA" id="ARBA00022741"/>
    </source>
</evidence>
<comment type="subunit">
    <text evidence="3 11">Monomer.</text>
</comment>
<proteinExistence type="inferred from homology"/>
<dbReference type="PRINTS" id="PR01038">
    <property type="entry name" value="TRNASYNTHARG"/>
</dbReference>
<evidence type="ECO:0000259" key="13">
    <source>
        <dbReference type="SMART" id="SM00836"/>
    </source>
</evidence>
<dbReference type="SUPFAM" id="SSF47323">
    <property type="entry name" value="Anticodon-binding domain of a subclass of class I aminoacyl-tRNA synthetases"/>
    <property type="match status" value="1"/>
</dbReference>
<dbReference type="GO" id="GO:0005524">
    <property type="term" value="F:ATP binding"/>
    <property type="evidence" value="ECO:0007669"/>
    <property type="project" value="UniProtKB-UniRule"/>
</dbReference>
<evidence type="ECO:0000256" key="2">
    <source>
        <dbReference type="ARBA" id="ARBA00005594"/>
    </source>
</evidence>
<dbReference type="Proteomes" id="UP000287447">
    <property type="component" value="Unassembled WGS sequence"/>
</dbReference>
<dbReference type="GO" id="GO:0005737">
    <property type="term" value="C:cytoplasm"/>
    <property type="evidence" value="ECO:0007669"/>
    <property type="project" value="UniProtKB-SubCell"/>
</dbReference>
<name>A0A437QXI3_9PROT</name>
<dbReference type="InterPro" id="IPR014729">
    <property type="entry name" value="Rossmann-like_a/b/a_fold"/>
</dbReference>
<evidence type="ECO:0000313" key="16">
    <source>
        <dbReference type="Proteomes" id="UP000287447"/>
    </source>
</evidence>
<dbReference type="OrthoDB" id="9803211at2"/>
<feature type="short sequence motif" description="'HIGH' region" evidence="11">
    <location>
        <begin position="131"/>
        <end position="141"/>
    </location>
</feature>
<dbReference type="RefSeq" id="WP_127764595.1">
    <property type="nucleotide sequence ID" value="NZ_SADE01000001.1"/>
</dbReference>
<dbReference type="FunFam" id="3.40.50.620:FF:000062">
    <property type="entry name" value="Arginine--tRNA ligase"/>
    <property type="match status" value="1"/>
</dbReference>
<keyword evidence="16" id="KW-1185">Reference proteome</keyword>
<dbReference type="SMART" id="SM00836">
    <property type="entry name" value="DALR_1"/>
    <property type="match status" value="1"/>
</dbReference>
<dbReference type="InterPro" id="IPR008909">
    <property type="entry name" value="DALR_anticod-bd"/>
</dbReference>
<keyword evidence="7 11" id="KW-0067">ATP-binding</keyword>
<dbReference type="InterPro" id="IPR001412">
    <property type="entry name" value="aa-tRNA-synth_I_CS"/>
</dbReference>
<keyword evidence="5 11" id="KW-0436">Ligase</keyword>
<dbReference type="SMART" id="SM01016">
    <property type="entry name" value="Arg_tRNA_synt_N"/>
    <property type="match status" value="1"/>
</dbReference>
<keyword evidence="8 11" id="KW-0648">Protein biosynthesis</keyword>
<dbReference type="GO" id="GO:0006420">
    <property type="term" value="P:arginyl-tRNA aminoacylation"/>
    <property type="evidence" value="ECO:0007669"/>
    <property type="project" value="UniProtKB-UniRule"/>
</dbReference>
<dbReference type="InterPro" id="IPR005148">
    <property type="entry name" value="Arg-tRNA-synth_N"/>
</dbReference>
<evidence type="ECO:0000313" key="15">
    <source>
        <dbReference type="EMBL" id="RVU39224.1"/>
    </source>
</evidence>
<organism evidence="15 16">
    <name type="scientific">Hwanghaeella grinnelliae</name>
    <dbReference type="NCBI Taxonomy" id="2500179"/>
    <lineage>
        <taxon>Bacteria</taxon>
        <taxon>Pseudomonadati</taxon>
        <taxon>Pseudomonadota</taxon>
        <taxon>Alphaproteobacteria</taxon>
        <taxon>Rhodospirillales</taxon>
        <taxon>Rhodospirillaceae</taxon>
        <taxon>Hwanghaeella</taxon>
    </lineage>
</organism>
<dbReference type="GO" id="GO:0004814">
    <property type="term" value="F:arginine-tRNA ligase activity"/>
    <property type="evidence" value="ECO:0007669"/>
    <property type="project" value="UniProtKB-UniRule"/>
</dbReference>
<dbReference type="Pfam" id="PF00750">
    <property type="entry name" value="tRNA-synt_1d"/>
    <property type="match status" value="1"/>
</dbReference>
<comment type="similarity">
    <text evidence="2 11 12">Belongs to the class-I aminoacyl-tRNA synthetase family.</text>
</comment>
<evidence type="ECO:0000256" key="11">
    <source>
        <dbReference type="HAMAP-Rule" id="MF_00123"/>
    </source>
</evidence>
<evidence type="ECO:0000256" key="5">
    <source>
        <dbReference type="ARBA" id="ARBA00022598"/>
    </source>
</evidence>
<evidence type="ECO:0000256" key="12">
    <source>
        <dbReference type="RuleBase" id="RU363038"/>
    </source>
</evidence>
<dbReference type="PANTHER" id="PTHR11956">
    <property type="entry name" value="ARGINYL-TRNA SYNTHETASE"/>
    <property type="match status" value="1"/>
</dbReference>
<dbReference type="EMBL" id="SADE01000001">
    <property type="protein sequence ID" value="RVU39224.1"/>
    <property type="molecule type" value="Genomic_DNA"/>
</dbReference>
<evidence type="ECO:0000256" key="8">
    <source>
        <dbReference type="ARBA" id="ARBA00022917"/>
    </source>
</evidence>
<evidence type="ECO:0000256" key="10">
    <source>
        <dbReference type="ARBA" id="ARBA00049339"/>
    </source>
</evidence>
<evidence type="ECO:0000256" key="7">
    <source>
        <dbReference type="ARBA" id="ARBA00022840"/>
    </source>
</evidence>
<keyword evidence="9 11" id="KW-0030">Aminoacyl-tRNA synthetase</keyword>
<dbReference type="Gene3D" id="3.40.50.620">
    <property type="entry name" value="HUPs"/>
    <property type="match status" value="1"/>
</dbReference>
<feature type="domain" description="Arginyl tRNA synthetase N-terminal" evidence="14">
    <location>
        <begin position="5"/>
        <end position="94"/>
    </location>
</feature>
<evidence type="ECO:0000256" key="9">
    <source>
        <dbReference type="ARBA" id="ARBA00023146"/>
    </source>
</evidence>
<evidence type="ECO:0000259" key="14">
    <source>
        <dbReference type="SMART" id="SM01016"/>
    </source>
</evidence>
<dbReference type="Pfam" id="PF03485">
    <property type="entry name" value="Arg_tRNA_synt_N"/>
    <property type="match status" value="1"/>
</dbReference>
<dbReference type="HAMAP" id="MF_00123">
    <property type="entry name" value="Arg_tRNA_synth"/>
    <property type="match status" value="1"/>
</dbReference>
<accession>A0A437QXI3</accession>
<dbReference type="EC" id="6.1.1.19" evidence="11"/>
<reference evidence="16" key="1">
    <citation type="submission" date="2019-01" db="EMBL/GenBank/DDBJ databases">
        <title>Gri0909 isolated from a small marine red alga.</title>
        <authorList>
            <person name="Kim J."/>
            <person name="Jeong S.E."/>
            <person name="Jeon C.O."/>
        </authorList>
    </citation>
    <scope>NUCLEOTIDE SEQUENCE [LARGE SCALE GENOMIC DNA]</scope>
    <source>
        <strain evidence="16">Gri0909</strain>
    </source>
</reference>
<dbReference type="CDD" id="cd00671">
    <property type="entry name" value="ArgRS_core"/>
    <property type="match status" value="1"/>
</dbReference>
<evidence type="ECO:0000256" key="3">
    <source>
        <dbReference type="ARBA" id="ARBA00011245"/>
    </source>
</evidence>
<protein>
    <recommendedName>
        <fullName evidence="11">Arginine--tRNA ligase</fullName>
        <ecNumber evidence="11">6.1.1.19</ecNumber>
    </recommendedName>
    <alternativeName>
        <fullName evidence="11">Arginyl-tRNA synthetase</fullName>
        <shortName evidence="11">ArgRS</shortName>
    </alternativeName>
</protein>
<dbReference type="AlphaFoldDB" id="A0A437QXI3"/>
<evidence type="ECO:0000256" key="1">
    <source>
        <dbReference type="ARBA" id="ARBA00004496"/>
    </source>
</evidence>
<dbReference type="InterPro" id="IPR036695">
    <property type="entry name" value="Arg-tRNA-synth_N_sf"/>
</dbReference>
<comment type="caution">
    <text evidence="15">The sequence shown here is derived from an EMBL/GenBank/DDBJ whole genome shotgun (WGS) entry which is preliminary data.</text>
</comment>
<dbReference type="Pfam" id="PF05746">
    <property type="entry name" value="DALR_1"/>
    <property type="match status" value="1"/>
</dbReference>
<dbReference type="Gene3D" id="1.10.730.10">
    <property type="entry name" value="Isoleucyl-tRNA Synthetase, Domain 1"/>
    <property type="match status" value="1"/>
</dbReference>
<feature type="domain" description="DALR anticodon binding" evidence="13">
    <location>
        <begin position="452"/>
        <end position="583"/>
    </location>
</feature>
<dbReference type="Gene3D" id="3.30.1360.70">
    <property type="entry name" value="Arginyl tRNA synthetase N-terminal domain"/>
    <property type="match status" value="1"/>
</dbReference>
<dbReference type="InterPro" id="IPR009080">
    <property type="entry name" value="tRNAsynth_Ia_anticodon-bd"/>
</dbReference>